<gene>
    <name evidence="2" type="ORF">V7x_35870</name>
</gene>
<sequence precursor="true">MKRMTITTRLLVAFTTAVLCLVSAEPILAATAPASESIPEGPAGVAMRNAAAQDKYLFVYFWKQSDPPTQAMRAVFEKATSQMNDVADAISVQITDASNAAMVKKFGVSRAPMPLALAIAPNGAITRGLPVKFDEQQLKAAVVSRGTSHCLKALQDRKLVLLCVKHQTGPNDFPGAYEFTQDERYSAASQIVRIDPSDSSEHGFLQSLKIDPSADQGVMVVLSPPGQPVATFKSDVTKDQIIERLAAASASCCPGGQCGPGESCCPGGNCEPATR</sequence>
<reference evidence="2 3" key="1">
    <citation type="submission" date="2019-02" db="EMBL/GenBank/DDBJ databases">
        <title>Deep-cultivation of Planctomycetes and their phenomic and genomic characterization uncovers novel biology.</title>
        <authorList>
            <person name="Wiegand S."/>
            <person name="Jogler M."/>
            <person name="Boedeker C."/>
            <person name="Pinto D."/>
            <person name="Vollmers J."/>
            <person name="Rivas-Marin E."/>
            <person name="Kohn T."/>
            <person name="Peeters S.H."/>
            <person name="Heuer A."/>
            <person name="Rast P."/>
            <person name="Oberbeckmann S."/>
            <person name="Bunk B."/>
            <person name="Jeske O."/>
            <person name="Meyerdierks A."/>
            <person name="Storesund J.E."/>
            <person name="Kallscheuer N."/>
            <person name="Luecker S."/>
            <person name="Lage O.M."/>
            <person name="Pohl T."/>
            <person name="Merkel B.J."/>
            <person name="Hornburger P."/>
            <person name="Mueller R.-W."/>
            <person name="Bruemmer F."/>
            <person name="Labrenz M."/>
            <person name="Spormann A.M."/>
            <person name="Op Den Camp H."/>
            <person name="Overmann J."/>
            <person name="Amann R."/>
            <person name="Jetten M.S.M."/>
            <person name="Mascher T."/>
            <person name="Medema M.H."/>
            <person name="Devos D.P."/>
            <person name="Kaster A.-K."/>
            <person name="Ovreas L."/>
            <person name="Rohde M."/>
            <person name="Galperin M.Y."/>
            <person name="Jogler C."/>
        </authorList>
    </citation>
    <scope>NUCLEOTIDE SEQUENCE [LARGE SCALE GENOMIC DNA]</scope>
    <source>
        <strain evidence="2 3">V7</strain>
    </source>
</reference>
<dbReference type="AlphaFoldDB" id="A0A5C6FIW7"/>
<evidence type="ECO:0000313" key="3">
    <source>
        <dbReference type="Proteomes" id="UP000316476"/>
    </source>
</evidence>
<evidence type="ECO:0008006" key="4">
    <source>
        <dbReference type="Google" id="ProtNLM"/>
    </source>
</evidence>
<organism evidence="2 3">
    <name type="scientific">Crateriforma conspicua</name>
    <dbReference type="NCBI Taxonomy" id="2527996"/>
    <lineage>
        <taxon>Bacteria</taxon>
        <taxon>Pseudomonadati</taxon>
        <taxon>Planctomycetota</taxon>
        <taxon>Planctomycetia</taxon>
        <taxon>Planctomycetales</taxon>
        <taxon>Planctomycetaceae</taxon>
        <taxon>Crateriforma</taxon>
    </lineage>
</organism>
<name>A0A5C6FIW7_9PLAN</name>
<dbReference type="RefSeq" id="WP_146414677.1">
    <property type="nucleotide sequence ID" value="NZ_SJPZ01000002.1"/>
</dbReference>
<comment type="caution">
    <text evidence="2">The sequence shown here is derived from an EMBL/GenBank/DDBJ whole genome shotgun (WGS) entry which is preliminary data.</text>
</comment>
<dbReference type="Gene3D" id="3.40.30.10">
    <property type="entry name" value="Glutaredoxin"/>
    <property type="match status" value="1"/>
</dbReference>
<dbReference type="Proteomes" id="UP000316476">
    <property type="component" value="Unassembled WGS sequence"/>
</dbReference>
<dbReference type="OrthoDB" id="214400at2"/>
<feature type="signal peptide" evidence="1">
    <location>
        <begin position="1"/>
        <end position="29"/>
    </location>
</feature>
<dbReference type="SUPFAM" id="SSF52833">
    <property type="entry name" value="Thioredoxin-like"/>
    <property type="match status" value="1"/>
</dbReference>
<proteinExistence type="predicted"/>
<keyword evidence="1" id="KW-0732">Signal</keyword>
<dbReference type="InterPro" id="IPR036249">
    <property type="entry name" value="Thioredoxin-like_sf"/>
</dbReference>
<dbReference type="EMBL" id="SJPZ01000002">
    <property type="protein sequence ID" value="TWU61897.1"/>
    <property type="molecule type" value="Genomic_DNA"/>
</dbReference>
<evidence type="ECO:0000313" key="2">
    <source>
        <dbReference type="EMBL" id="TWU61897.1"/>
    </source>
</evidence>
<feature type="chain" id="PRO_5022755430" description="Thioredoxin domain-containing protein" evidence="1">
    <location>
        <begin position="30"/>
        <end position="275"/>
    </location>
</feature>
<evidence type="ECO:0000256" key="1">
    <source>
        <dbReference type="SAM" id="SignalP"/>
    </source>
</evidence>
<protein>
    <recommendedName>
        <fullName evidence="4">Thioredoxin domain-containing protein</fullName>
    </recommendedName>
</protein>
<accession>A0A5C6FIW7</accession>